<keyword evidence="3" id="KW-1185">Reference proteome</keyword>
<feature type="transmembrane region" description="Helical" evidence="1">
    <location>
        <begin position="45"/>
        <end position="65"/>
    </location>
</feature>
<proteinExistence type="predicted"/>
<accession>A0AAV6ZEJ9</accession>
<organism evidence="2 3">
    <name type="scientific">Engystomops pustulosus</name>
    <name type="common">Tungara frog</name>
    <name type="synonym">Physalaemus pustulosus</name>
    <dbReference type="NCBI Taxonomy" id="76066"/>
    <lineage>
        <taxon>Eukaryota</taxon>
        <taxon>Metazoa</taxon>
        <taxon>Chordata</taxon>
        <taxon>Craniata</taxon>
        <taxon>Vertebrata</taxon>
        <taxon>Euteleostomi</taxon>
        <taxon>Amphibia</taxon>
        <taxon>Batrachia</taxon>
        <taxon>Anura</taxon>
        <taxon>Neobatrachia</taxon>
        <taxon>Hyloidea</taxon>
        <taxon>Leptodactylidae</taxon>
        <taxon>Leiuperinae</taxon>
        <taxon>Engystomops</taxon>
    </lineage>
</organism>
<keyword evidence="1" id="KW-1133">Transmembrane helix</keyword>
<reference evidence="2" key="1">
    <citation type="thesis" date="2020" institute="ProQuest LLC" country="789 East Eisenhower Parkway, Ann Arbor, MI, USA">
        <title>Comparative Genomics and Chromosome Evolution.</title>
        <authorList>
            <person name="Mudd A.B."/>
        </authorList>
    </citation>
    <scope>NUCLEOTIDE SEQUENCE</scope>
    <source>
        <strain evidence="2">237g6f4</strain>
        <tissue evidence="2">Blood</tissue>
    </source>
</reference>
<dbReference type="AlphaFoldDB" id="A0AAV6ZEJ9"/>
<keyword evidence="1" id="KW-0472">Membrane</keyword>
<comment type="caution">
    <text evidence="2">The sequence shown here is derived from an EMBL/GenBank/DDBJ whole genome shotgun (WGS) entry which is preliminary data.</text>
</comment>
<evidence type="ECO:0000313" key="3">
    <source>
        <dbReference type="Proteomes" id="UP000824782"/>
    </source>
</evidence>
<protein>
    <submittedName>
        <fullName evidence="2">Uncharacterized protein</fullName>
    </submittedName>
</protein>
<evidence type="ECO:0000256" key="1">
    <source>
        <dbReference type="SAM" id="Phobius"/>
    </source>
</evidence>
<evidence type="ECO:0000313" key="2">
    <source>
        <dbReference type="EMBL" id="KAG8544288.1"/>
    </source>
</evidence>
<keyword evidence="1" id="KW-0812">Transmembrane</keyword>
<sequence>MRAENLKSFSRPYTGYMTDKCDLLWSWSARVNHIQTMRITSSIMLGLRFLVHGSIIMISPLVGVIQQLRVLSGLQDQSLVNMERYFACASTQWTTRCTHTHK</sequence>
<dbReference type="Proteomes" id="UP000824782">
    <property type="component" value="Unassembled WGS sequence"/>
</dbReference>
<name>A0AAV6ZEJ9_ENGPU</name>
<gene>
    <name evidence="2" type="ORF">GDO81_022770</name>
</gene>
<dbReference type="EMBL" id="WNYA01002429">
    <property type="protein sequence ID" value="KAG8544288.1"/>
    <property type="molecule type" value="Genomic_DNA"/>
</dbReference>